<accession>A0ABV4WIH7</accession>
<dbReference type="Gene3D" id="2.40.160.180">
    <property type="entry name" value="Carbohydrate-selective porin OprB"/>
    <property type="match status" value="1"/>
</dbReference>
<keyword evidence="3" id="KW-0175">Coiled coil</keyword>
<dbReference type="EMBL" id="JBHFNT010000075">
    <property type="protein sequence ID" value="MFB2834877.1"/>
    <property type="molecule type" value="Genomic_DNA"/>
</dbReference>
<evidence type="ECO:0000313" key="5">
    <source>
        <dbReference type="EMBL" id="MFB2834877.1"/>
    </source>
</evidence>
<dbReference type="InterPro" id="IPR047684">
    <property type="entry name" value="Por_som-like"/>
</dbReference>
<dbReference type="Pfam" id="PF00395">
    <property type="entry name" value="SLH"/>
    <property type="match status" value="1"/>
</dbReference>
<dbReference type="InterPro" id="IPR007049">
    <property type="entry name" value="Carb-sel_porin_OprB"/>
</dbReference>
<comment type="similarity">
    <text evidence="1 2">Belongs to the OprB family.</text>
</comment>
<dbReference type="PROSITE" id="PS51272">
    <property type="entry name" value="SLH"/>
    <property type="match status" value="1"/>
</dbReference>
<evidence type="ECO:0000256" key="1">
    <source>
        <dbReference type="ARBA" id="ARBA00008769"/>
    </source>
</evidence>
<dbReference type="InterPro" id="IPR001119">
    <property type="entry name" value="SLH_dom"/>
</dbReference>
<organism evidence="5 6">
    <name type="scientific">Floridaenema evergladense BLCC-F167</name>
    <dbReference type="NCBI Taxonomy" id="3153639"/>
    <lineage>
        <taxon>Bacteria</taxon>
        <taxon>Bacillati</taxon>
        <taxon>Cyanobacteriota</taxon>
        <taxon>Cyanophyceae</taxon>
        <taxon>Oscillatoriophycideae</taxon>
        <taxon>Aerosakkonematales</taxon>
        <taxon>Aerosakkonemataceae</taxon>
        <taxon>Floridanema</taxon>
        <taxon>Floridanema evergladense</taxon>
    </lineage>
</organism>
<proteinExistence type="inferred from homology"/>
<keyword evidence="6" id="KW-1185">Reference proteome</keyword>
<feature type="coiled-coil region" evidence="3">
    <location>
        <begin position="142"/>
        <end position="176"/>
    </location>
</feature>
<dbReference type="RefSeq" id="WP_413277306.1">
    <property type="nucleotide sequence ID" value="NZ_JBHFNT010000075.1"/>
</dbReference>
<evidence type="ECO:0000313" key="6">
    <source>
        <dbReference type="Proteomes" id="UP001576780"/>
    </source>
</evidence>
<keyword evidence="2" id="KW-0732">Signal</keyword>
<feature type="signal peptide" evidence="2">
    <location>
        <begin position="1"/>
        <end position="42"/>
    </location>
</feature>
<feature type="domain" description="SLH" evidence="4">
    <location>
        <begin position="68"/>
        <end position="132"/>
    </location>
</feature>
<evidence type="ECO:0000256" key="3">
    <source>
        <dbReference type="SAM" id="Coils"/>
    </source>
</evidence>
<feature type="chain" id="PRO_5044985643" evidence="2">
    <location>
        <begin position="43"/>
        <end position="564"/>
    </location>
</feature>
<comment type="caution">
    <text evidence="5">The sequence shown here is derived from an EMBL/GenBank/DDBJ whole genome shotgun (WGS) entry which is preliminary data.</text>
</comment>
<reference evidence="5 6" key="1">
    <citation type="submission" date="2024-09" db="EMBL/GenBank/DDBJ databases">
        <title>Floridaenema gen nov. (Aerosakkonemataceae, Aerosakkonematales ord. nov., Cyanobacteria) from benthic tropical and subtropical fresh waters, with the description of four new species.</title>
        <authorList>
            <person name="Moretto J.A."/>
            <person name="Berthold D.E."/>
            <person name="Lefler F.W."/>
            <person name="Huang I.-S."/>
            <person name="Laughinghouse H. IV."/>
        </authorList>
    </citation>
    <scope>NUCLEOTIDE SEQUENCE [LARGE SCALE GENOMIC DNA]</scope>
    <source>
        <strain evidence="5 6">BLCC-F167</strain>
    </source>
</reference>
<dbReference type="PANTHER" id="PTHR43308:SF1">
    <property type="entry name" value="OUTER MEMBRANE PROTEIN ALPHA"/>
    <property type="match status" value="1"/>
</dbReference>
<gene>
    <name evidence="5" type="ORF">ACE1CA_10130</name>
</gene>
<dbReference type="InterPro" id="IPR038673">
    <property type="entry name" value="OprB_sf"/>
</dbReference>
<dbReference type="NCBIfam" id="NF033921">
    <property type="entry name" value="por_somb"/>
    <property type="match status" value="1"/>
</dbReference>
<dbReference type="PANTHER" id="PTHR43308">
    <property type="entry name" value="OUTER MEMBRANE PROTEIN ALPHA-RELATED"/>
    <property type="match status" value="1"/>
</dbReference>
<evidence type="ECO:0000259" key="4">
    <source>
        <dbReference type="PROSITE" id="PS51272"/>
    </source>
</evidence>
<dbReference type="Proteomes" id="UP001576780">
    <property type="component" value="Unassembled WGS sequence"/>
</dbReference>
<dbReference type="InterPro" id="IPR051465">
    <property type="entry name" value="Cell_Envelope_Struct_Comp"/>
</dbReference>
<sequence length="564" mass="62127">MKTEMKKAEKSQKISFNFLLLTFDFSLGMLLLTMSIASPAYANTDTNSSVEPAQIVDVDPVTQLQVTAVSQLSDVRPTDWAFQALQSLVERYGCIEGYPDRTYRGNRAMTRYEFAAGLNACLNRIQELIAASNTSSVTKEDLEALRRLQEEFAAELANLRGRVDALEARTTKLESQQFSTTTKLNAEIIFAVADTFGDRATRNGAGNLNTAGLSGLTAANEASFRNDVTNTILASRVRLNFDTSFVGSDRLRVRLQARNITSFSGSFTGTNMTRLSFDGNNNNQFDIDYIYYRFRPTPKTTVHLSAVNAEYSDLIYTINPYLEGSGDGSISRFGRYSPIYRGFGAGATIEHKFSQNFELTLGYLAGDAANPTDKNGLFNGYYSALAQLLIRPVKTLELGLIYSHSYFPGGGNTGVNTTFSTGSLLARRPFGNVSTTTDSVQFGASFRITPKVVLSGWFDYMFADSKVSDENANILNFTTNLVFPDLGKKGNLGAIVFGVPPKVTRNTIAANEDRDTSFHFEALYRYQINKNIAITPGVIVITSPEHNSDNDTIMVGVVRTTFKF</sequence>
<dbReference type="Pfam" id="PF04966">
    <property type="entry name" value="OprB"/>
    <property type="match status" value="1"/>
</dbReference>
<name>A0ABV4WIH7_9CYAN</name>
<evidence type="ECO:0000256" key="2">
    <source>
        <dbReference type="RuleBase" id="RU363072"/>
    </source>
</evidence>
<protein>
    <submittedName>
        <fullName evidence="5">Iron uptake porin</fullName>
    </submittedName>
</protein>